<keyword evidence="3" id="KW-0175">Coiled coil</keyword>
<dbReference type="Proteomes" id="UP001159405">
    <property type="component" value="Unassembled WGS sequence"/>
</dbReference>
<dbReference type="InterPro" id="IPR015915">
    <property type="entry name" value="Kelch-typ_b-propeller"/>
</dbReference>
<feature type="region of interest" description="Disordered" evidence="4">
    <location>
        <begin position="787"/>
        <end position="810"/>
    </location>
</feature>
<comment type="caution">
    <text evidence="5">The sequence shown here is derived from an EMBL/GenBank/DDBJ whole genome shotgun (WGS) entry which is preliminary data.</text>
</comment>
<evidence type="ECO:0008006" key="7">
    <source>
        <dbReference type="Google" id="ProtNLM"/>
    </source>
</evidence>
<dbReference type="Gene3D" id="2.120.10.80">
    <property type="entry name" value="Kelch-type beta propeller"/>
    <property type="match status" value="2"/>
</dbReference>
<evidence type="ECO:0000313" key="5">
    <source>
        <dbReference type="EMBL" id="CAH3176406.1"/>
    </source>
</evidence>
<feature type="compositionally biased region" description="Basic and acidic residues" evidence="4">
    <location>
        <begin position="789"/>
        <end position="810"/>
    </location>
</feature>
<protein>
    <recommendedName>
        <fullName evidence="7">Kelch repeat-containing protein</fullName>
    </recommendedName>
</protein>
<dbReference type="InterPro" id="IPR006652">
    <property type="entry name" value="Kelch_1"/>
</dbReference>
<dbReference type="PANTHER" id="PTHR46344">
    <property type="entry name" value="OS02G0202900 PROTEIN"/>
    <property type="match status" value="1"/>
</dbReference>
<evidence type="ECO:0000256" key="4">
    <source>
        <dbReference type="SAM" id="MobiDB-lite"/>
    </source>
</evidence>
<feature type="coiled-coil region" evidence="3">
    <location>
        <begin position="129"/>
        <end position="401"/>
    </location>
</feature>
<reference evidence="5 6" key="1">
    <citation type="submission" date="2022-05" db="EMBL/GenBank/DDBJ databases">
        <authorList>
            <consortium name="Genoscope - CEA"/>
            <person name="William W."/>
        </authorList>
    </citation>
    <scope>NUCLEOTIDE SEQUENCE [LARGE SCALE GENOMIC DNA]</scope>
</reference>
<evidence type="ECO:0000256" key="2">
    <source>
        <dbReference type="ARBA" id="ARBA00022737"/>
    </source>
</evidence>
<dbReference type="PANTHER" id="PTHR46344:SF27">
    <property type="entry name" value="KELCH REPEAT SUPERFAMILY PROTEIN"/>
    <property type="match status" value="1"/>
</dbReference>
<keyword evidence="1" id="KW-0880">Kelch repeat</keyword>
<organism evidence="5 6">
    <name type="scientific">Porites lobata</name>
    <dbReference type="NCBI Taxonomy" id="104759"/>
    <lineage>
        <taxon>Eukaryota</taxon>
        <taxon>Metazoa</taxon>
        <taxon>Cnidaria</taxon>
        <taxon>Anthozoa</taxon>
        <taxon>Hexacorallia</taxon>
        <taxon>Scleractinia</taxon>
        <taxon>Fungiina</taxon>
        <taxon>Poritidae</taxon>
        <taxon>Porites</taxon>
    </lineage>
</organism>
<evidence type="ECO:0000256" key="1">
    <source>
        <dbReference type="ARBA" id="ARBA00022441"/>
    </source>
</evidence>
<feature type="compositionally biased region" description="Polar residues" evidence="4">
    <location>
        <begin position="35"/>
        <end position="47"/>
    </location>
</feature>
<dbReference type="EMBL" id="CALNXK010000212">
    <property type="protein sequence ID" value="CAH3176406.1"/>
    <property type="molecule type" value="Genomic_DNA"/>
</dbReference>
<feature type="compositionally biased region" description="Polar residues" evidence="4">
    <location>
        <begin position="99"/>
        <end position="127"/>
    </location>
</feature>
<evidence type="ECO:0000256" key="3">
    <source>
        <dbReference type="SAM" id="Coils"/>
    </source>
</evidence>
<dbReference type="SMART" id="SM00612">
    <property type="entry name" value="Kelch"/>
    <property type="match status" value="5"/>
</dbReference>
<dbReference type="Pfam" id="PF24681">
    <property type="entry name" value="Kelch_KLHDC2_KLHL20_DRC7"/>
    <property type="match status" value="1"/>
</dbReference>
<gene>
    <name evidence="5" type="ORF">PLOB_00018121</name>
</gene>
<name>A0ABN8RG45_9CNID</name>
<dbReference type="SUPFAM" id="SSF117281">
    <property type="entry name" value="Kelch motif"/>
    <property type="match status" value="1"/>
</dbReference>
<feature type="compositionally biased region" description="Polar residues" evidence="4">
    <location>
        <begin position="63"/>
        <end position="88"/>
    </location>
</feature>
<feature type="region of interest" description="Disordered" evidence="4">
    <location>
        <begin position="1"/>
        <end position="22"/>
    </location>
</feature>
<sequence length="1197" mass="134416">MERFGGSLPVKGYSGEMAGKKRVQLPVDLGKGYSSYDSSNLFHSTPKTKPIVSSFSTSPSSYKPRTSNSSYQPGMSPSRASRSKSPLRSASPVRHSVSPGLNRTTSPRLHNSSLSPTSKQLSDVDSDTIQRQRRELQLLIGELKDRDRELNDMVQAHQKQIVAWEEDRQRVFALEKRSARLESELKNRNEQLKGLQARLKASETEEKNKVKELEDTQLQLQQVSEHANTSLHQVQELEEKNSALTSSMRELSNTIGQLQAREQELLTKLKLKDNDIMEANVSLGELQQKIKRLEGLCQELRKTESTLRAERDQWRDQATANKHEVEKLRSDISKQFSDADEVQAELSKTKQDVLVLQKELFLSGEREKRKDQLLDLQKSKQERTDSELQNLRQICERQQRDISYMQLQLQSSHDMLSKHVTEADKMSELESIPPDEEKKPINSFYDATSFHLNGDLFENQDQVPSRSMDFDAPVASKGVDDDLSAYIPGGGGMSSLSMHATAGSDLADDFDNLSQDPMQPAATSERVFASSNTETFLPSRNPAYFSTPNTRTDMYPPLSNLSITSARQDDHSNFQLPGFSAGSSVTPLRHSDTYIPYSAGVSVTKTSPSKADGDSSPTSKLHRLLAESRQMVQNLEQSTTFSLSGSPKQVSFLKKSPMDVTQRCPQVSSIHHRKGTWEVLFILARYRPPLNKTGGKIKADRVNCPKNFVLHCRPLRSNCTILRTPDVSPRSSLLRHVSQGGTSATQRQKFHTDDVIQCLHNKSGKSMERAVDVVQDRAPIWLRSMPSEATKDQHKESFKTRGPTRKPEALWSKTKEPEIVLETEAFQKKKQKKKLVEDDELDFTKAREKLREKFEYVLTIPAEIKEKLQSICLRDTASRVEVSEAEESRSGKEIDFDREYDIIELHEHILVIGGASGGQGNEPTDKVEAYDIMSGEWRQIEPLPLETTACYATAITGIPGIVVVGGFGDWKALNTIQMYDWVSKEWHVLKHMRKRRWGCFATGTEHGIVVAGGCDQGSVLNSVELYNMKKKEWYTLPSMLEQRCNFGGAVIGRKLLVVGGGAGFYFNSAKNTAEIFDGEQGKWTKLPPMRRKRYGCAAAAWKNKLFVVGGCDSNGDDILNVEAFDIETHVWLDLPPLPVGYSLCRAHIVQNMLVVFGADGGENANIVYALDFELNIWSKFMEIPQGRNAYAIAVVGV</sequence>
<keyword evidence="2" id="KW-0677">Repeat</keyword>
<feature type="region of interest" description="Disordered" evidence="4">
    <location>
        <begin position="34"/>
        <end position="128"/>
    </location>
</feature>
<keyword evidence="6" id="KW-1185">Reference proteome</keyword>
<accession>A0ABN8RG45</accession>
<evidence type="ECO:0000313" key="6">
    <source>
        <dbReference type="Proteomes" id="UP001159405"/>
    </source>
</evidence>
<proteinExistence type="predicted"/>
<dbReference type="Pfam" id="PF01344">
    <property type="entry name" value="Kelch_1"/>
    <property type="match status" value="1"/>
</dbReference>